<dbReference type="EMBL" id="JBBPBN010000046">
    <property type="protein sequence ID" value="KAK8995265.1"/>
    <property type="molecule type" value="Genomic_DNA"/>
</dbReference>
<protein>
    <submittedName>
        <fullName evidence="2">Uncharacterized protein</fullName>
    </submittedName>
</protein>
<feature type="region of interest" description="Disordered" evidence="1">
    <location>
        <begin position="1"/>
        <end position="54"/>
    </location>
</feature>
<feature type="compositionally biased region" description="Gly residues" evidence="1">
    <location>
        <begin position="80"/>
        <end position="107"/>
    </location>
</feature>
<evidence type="ECO:0000256" key="1">
    <source>
        <dbReference type="SAM" id="MobiDB-lite"/>
    </source>
</evidence>
<sequence length="140" mass="14299">MQSLAAPSHLLPSSTHRQLPPSSSRSTSTSTTTKSNLPSQNPKPQKPTHLPHSLTNPFVLASASAATLLITVTPISSCLPGGGGDNSGGFSGGGWSGGGGSNGGNGSSGNFWEKLFSPRQLLRTITTKTKIGILTGYRPT</sequence>
<gene>
    <name evidence="2" type="ORF">V6N11_069706</name>
</gene>
<feature type="region of interest" description="Disordered" evidence="1">
    <location>
        <begin position="80"/>
        <end position="111"/>
    </location>
</feature>
<accession>A0ABR2Q497</accession>
<keyword evidence="3" id="KW-1185">Reference proteome</keyword>
<evidence type="ECO:0000313" key="2">
    <source>
        <dbReference type="EMBL" id="KAK8995265.1"/>
    </source>
</evidence>
<comment type="caution">
    <text evidence="2">The sequence shown here is derived from an EMBL/GenBank/DDBJ whole genome shotgun (WGS) entry which is preliminary data.</text>
</comment>
<proteinExistence type="predicted"/>
<evidence type="ECO:0000313" key="3">
    <source>
        <dbReference type="Proteomes" id="UP001396334"/>
    </source>
</evidence>
<feature type="compositionally biased region" description="Low complexity" evidence="1">
    <location>
        <begin position="22"/>
        <end position="35"/>
    </location>
</feature>
<reference evidence="2 3" key="1">
    <citation type="journal article" date="2024" name="G3 (Bethesda)">
        <title>Genome assembly of Hibiscus sabdariffa L. provides insights into metabolisms of medicinal natural products.</title>
        <authorList>
            <person name="Kim T."/>
        </authorList>
    </citation>
    <scope>NUCLEOTIDE SEQUENCE [LARGE SCALE GENOMIC DNA]</scope>
    <source>
        <strain evidence="2">TK-2024</strain>
        <tissue evidence="2">Old leaves</tissue>
    </source>
</reference>
<dbReference type="Proteomes" id="UP001396334">
    <property type="component" value="Unassembled WGS sequence"/>
</dbReference>
<organism evidence="2 3">
    <name type="scientific">Hibiscus sabdariffa</name>
    <name type="common">roselle</name>
    <dbReference type="NCBI Taxonomy" id="183260"/>
    <lineage>
        <taxon>Eukaryota</taxon>
        <taxon>Viridiplantae</taxon>
        <taxon>Streptophyta</taxon>
        <taxon>Embryophyta</taxon>
        <taxon>Tracheophyta</taxon>
        <taxon>Spermatophyta</taxon>
        <taxon>Magnoliopsida</taxon>
        <taxon>eudicotyledons</taxon>
        <taxon>Gunneridae</taxon>
        <taxon>Pentapetalae</taxon>
        <taxon>rosids</taxon>
        <taxon>malvids</taxon>
        <taxon>Malvales</taxon>
        <taxon>Malvaceae</taxon>
        <taxon>Malvoideae</taxon>
        <taxon>Hibiscus</taxon>
    </lineage>
</organism>
<feature type="compositionally biased region" description="Low complexity" evidence="1">
    <location>
        <begin position="1"/>
        <end position="14"/>
    </location>
</feature>
<name>A0ABR2Q497_9ROSI</name>